<dbReference type="InterPro" id="IPR050618">
    <property type="entry name" value="Ubq-SigPath_Reg"/>
</dbReference>
<reference evidence="3 4" key="1">
    <citation type="journal article" date="2011" name="Cell">
        <title>The monarch butterfly genome yields insights into long-distance migration.</title>
        <authorList>
            <person name="Zhan S."/>
            <person name="Merlin C."/>
            <person name="Boore J.L."/>
            <person name="Reppert S.M."/>
        </authorList>
    </citation>
    <scope>NUCLEOTIDE SEQUENCE [LARGE SCALE GENOMIC DNA]</scope>
    <source>
        <strain evidence="3">F-2</strain>
    </source>
</reference>
<feature type="region of interest" description="Disordered" evidence="1">
    <location>
        <begin position="230"/>
        <end position="255"/>
    </location>
</feature>
<dbReference type="KEGG" id="dpl:KGM_209907"/>
<feature type="compositionally biased region" description="Pro residues" evidence="1">
    <location>
        <begin position="306"/>
        <end position="318"/>
    </location>
</feature>
<keyword evidence="4" id="KW-1185">Reference proteome</keyword>
<dbReference type="Pfam" id="PF10607">
    <property type="entry name" value="CTLH"/>
    <property type="match status" value="1"/>
</dbReference>
<comment type="caution">
    <text evidence="3">The sequence shown here is derived from an EMBL/GenBank/DDBJ whole genome shotgun (WGS) entry which is preliminary data.</text>
</comment>
<feature type="region of interest" description="Disordered" evidence="1">
    <location>
        <begin position="281"/>
        <end position="325"/>
    </location>
</feature>
<accession>A0A212EK13</accession>
<dbReference type="InterPro" id="IPR024964">
    <property type="entry name" value="CTLH/CRA"/>
</dbReference>
<feature type="domain" description="CRA" evidence="2">
    <location>
        <begin position="53"/>
        <end position="151"/>
    </location>
</feature>
<dbReference type="STRING" id="278856.A0A212EK13"/>
<evidence type="ECO:0000313" key="4">
    <source>
        <dbReference type="Proteomes" id="UP000007151"/>
    </source>
</evidence>
<dbReference type="AlphaFoldDB" id="A0A212EK13"/>
<sequence length="325" mass="36783">MTHNVRRSRTLDILSELNRTYYKRTYHSPRSKSTAILFSRVSHVVEGEVCSRASVERMLAFGRELYAMSQKLTQDQYHKTMLEDAFSLLAYSNPWDSPVGWQLEPVRREAVCEALNSAILEWRGMQWVSPVEACVSHSRDLLRRMARASPRLPPGSLCSPRPGPCRCSLSRWRSPLLRGRPSVCCRTDASSCRAPPSARLSWSGRSTLRSSRPIANPSLTCTLRRTATTPCLGPLLPRPARTSPPPRCPTPTTRPPVWPHLYSHLPARPVSPPVYPTPYYPRAQLYRSPQRSSRHPPGFTPEPRESVPPPDDPSPGRPWLPRNRV</sequence>
<protein>
    <submittedName>
        <fullName evidence="3">Ran-binding protein</fullName>
    </submittedName>
</protein>
<evidence type="ECO:0000259" key="2">
    <source>
        <dbReference type="SMART" id="SM00757"/>
    </source>
</evidence>
<evidence type="ECO:0000313" key="3">
    <source>
        <dbReference type="EMBL" id="OWR41810.1"/>
    </source>
</evidence>
<dbReference type="Proteomes" id="UP000007151">
    <property type="component" value="Unassembled WGS sequence"/>
</dbReference>
<feature type="compositionally biased region" description="Pro residues" evidence="1">
    <location>
        <begin position="242"/>
        <end position="255"/>
    </location>
</feature>
<dbReference type="SMART" id="SM00757">
    <property type="entry name" value="CRA"/>
    <property type="match status" value="1"/>
</dbReference>
<dbReference type="InParanoid" id="A0A212EK13"/>
<organism evidence="3 4">
    <name type="scientific">Danaus plexippus plexippus</name>
    <dbReference type="NCBI Taxonomy" id="278856"/>
    <lineage>
        <taxon>Eukaryota</taxon>
        <taxon>Metazoa</taxon>
        <taxon>Ecdysozoa</taxon>
        <taxon>Arthropoda</taxon>
        <taxon>Hexapoda</taxon>
        <taxon>Insecta</taxon>
        <taxon>Pterygota</taxon>
        <taxon>Neoptera</taxon>
        <taxon>Endopterygota</taxon>
        <taxon>Lepidoptera</taxon>
        <taxon>Glossata</taxon>
        <taxon>Ditrysia</taxon>
        <taxon>Papilionoidea</taxon>
        <taxon>Nymphalidae</taxon>
        <taxon>Danainae</taxon>
        <taxon>Danaini</taxon>
        <taxon>Danaina</taxon>
        <taxon>Danaus</taxon>
        <taxon>Danaus</taxon>
    </lineage>
</organism>
<dbReference type="eggNOG" id="KOG1477">
    <property type="taxonomic scope" value="Eukaryota"/>
</dbReference>
<proteinExistence type="predicted"/>
<dbReference type="EMBL" id="AGBW02014361">
    <property type="protein sequence ID" value="OWR41810.1"/>
    <property type="molecule type" value="Genomic_DNA"/>
</dbReference>
<dbReference type="PANTHER" id="PTHR12864">
    <property type="entry name" value="RAN BINDING PROTEIN 9-RELATED"/>
    <property type="match status" value="1"/>
</dbReference>
<name>A0A212EK13_DANPL</name>
<evidence type="ECO:0000256" key="1">
    <source>
        <dbReference type="SAM" id="MobiDB-lite"/>
    </source>
</evidence>
<dbReference type="InterPro" id="IPR013144">
    <property type="entry name" value="CRA_dom"/>
</dbReference>
<gene>
    <name evidence="3" type="ORF">KGM_209907</name>
</gene>